<feature type="transmembrane region" description="Helical" evidence="4">
    <location>
        <begin position="301"/>
        <end position="318"/>
    </location>
</feature>
<dbReference type="InterPro" id="IPR002347">
    <property type="entry name" value="SDR_fam"/>
</dbReference>
<dbReference type="PANTHER" id="PTHR44196">
    <property type="entry name" value="DEHYDROGENASE/REDUCTASE SDR FAMILY MEMBER 7B"/>
    <property type="match status" value="1"/>
</dbReference>
<comment type="caution">
    <text evidence="6">The sequence shown here is derived from an EMBL/GenBank/DDBJ whole genome shotgun (WGS) entry which is preliminary data.</text>
</comment>
<keyword evidence="7" id="KW-1185">Reference proteome</keyword>
<keyword evidence="4" id="KW-0472">Membrane</keyword>
<dbReference type="Proteomes" id="UP000291078">
    <property type="component" value="Unassembled WGS sequence"/>
</dbReference>
<keyword evidence="4" id="KW-1133">Transmembrane helix</keyword>
<comment type="similarity">
    <text evidence="1 3">Belongs to the short-chain dehydrogenases/reductases (SDR) family.</text>
</comment>
<dbReference type="OrthoDB" id="9790266at2"/>
<reference evidence="6 7" key="1">
    <citation type="journal article" date="2015" name="Stand. Genomic Sci.">
        <title>Genomic Encyclopedia of Bacterial and Archaeal Type Strains, Phase III: the genomes of soil and plant-associated and newly described type strains.</title>
        <authorList>
            <person name="Whitman W.B."/>
            <person name="Woyke T."/>
            <person name="Klenk H.P."/>
            <person name="Zhou Y."/>
            <person name="Lilburn T.G."/>
            <person name="Beck B.J."/>
            <person name="De Vos P."/>
            <person name="Vandamme P."/>
            <person name="Eisen J.A."/>
            <person name="Garrity G."/>
            <person name="Hugenholtz P."/>
            <person name="Kyrpides N.C."/>
        </authorList>
    </citation>
    <scope>NUCLEOTIDE SEQUENCE [LARGE SCALE GENOMIC DNA]</scope>
    <source>
        <strain evidence="6 7">ASC-9842</strain>
    </source>
</reference>
<evidence type="ECO:0000313" key="7">
    <source>
        <dbReference type="Proteomes" id="UP000291078"/>
    </source>
</evidence>
<keyword evidence="2" id="KW-0560">Oxidoreductase</keyword>
<gene>
    <name evidence="6" type="ORF">EV147_3876</name>
</gene>
<dbReference type="SUPFAM" id="SSF51735">
    <property type="entry name" value="NAD(P)-binding Rossmann-fold domains"/>
    <property type="match status" value="1"/>
</dbReference>
<feature type="domain" description="Ketoreductase" evidence="5">
    <location>
        <begin position="6"/>
        <end position="149"/>
    </location>
</feature>
<dbReference type="PANTHER" id="PTHR44196:SF1">
    <property type="entry name" value="DEHYDROGENASE_REDUCTASE SDR FAMILY MEMBER 7B"/>
    <property type="match status" value="1"/>
</dbReference>
<dbReference type="Gene3D" id="3.40.50.720">
    <property type="entry name" value="NAD(P)-binding Rossmann-like Domain"/>
    <property type="match status" value="1"/>
</dbReference>
<dbReference type="PRINTS" id="PR00080">
    <property type="entry name" value="SDRFAMILY"/>
</dbReference>
<evidence type="ECO:0000259" key="5">
    <source>
        <dbReference type="SMART" id="SM00822"/>
    </source>
</evidence>
<dbReference type="GO" id="GO:0016020">
    <property type="term" value="C:membrane"/>
    <property type="evidence" value="ECO:0007669"/>
    <property type="project" value="TreeGrafter"/>
</dbReference>
<evidence type="ECO:0000256" key="3">
    <source>
        <dbReference type="RuleBase" id="RU000363"/>
    </source>
</evidence>
<dbReference type="Pfam" id="PF00106">
    <property type="entry name" value="adh_short"/>
    <property type="match status" value="1"/>
</dbReference>
<keyword evidence="4" id="KW-0812">Transmembrane</keyword>
<protein>
    <submittedName>
        <fullName evidence="6">Short-subunit dehydrogenase</fullName>
    </submittedName>
</protein>
<dbReference type="RefSeq" id="WP_130392833.1">
    <property type="nucleotide sequence ID" value="NZ_SGXM01000006.1"/>
</dbReference>
<evidence type="ECO:0000256" key="2">
    <source>
        <dbReference type="ARBA" id="ARBA00023002"/>
    </source>
</evidence>
<accession>A0A4Q7RR27</accession>
<dbReference type="InterPro" id="IPR036291">
    <property type="entry name" value="NAD(P)-bd_dom_sf"/>
</dbReference>
<evidence type="ECO:0000313" key="6">
    <source>
        <dbReference type="EMBL" id="RZT35437.1"/>
    </source>
</evidence>
<evidence type="ECO:0000256" key="4">
    <source>
        <dbReference type="SAM" id="Phobius"/>
    </source>
</evidence>
<dbReference type="InterPro" id="IPR020904">
    <property type="entry name" value="Sc_DH/Rdtase_CS"/>
</dbReference>
<name>A0A4Q7RR27_9BURK</name>
<proteinExistence type="inferred from homology"/>
<organism evidence="6 7">
    <name type="scientific">Cupriavidus agavae</name>
    <dbReference type="NCBI Taxonomy" id="1001822"/>
    <lineage>
        <taxon>Bacteria</taxon>
        <taxon>Pseudomonadati</taxon>
        <taxon>Pseudomonadota</taxon>
        <taxon>Betaproteobacteria</taxon>
        <taxon>Burkholderiales</taxon>
        <taxon>Burkholderiaceae</taxon>
        <taxon>Cupriavidus</taxon>
    </lineage>
</organism>
<evidence type="ECO:0000256" key="1">
    <source>
        <dbReference type="ARBA" id="ARBA00006484"/>
    </source>
</evidence>
<sequence length="324" mass="34691">MANVQKTIVITGASSGIGRATAEAFATHDVHLVLAARREEALEATAAACRDKGARALVVPTDVTDPTAMENLAAKASEFGNGTIDVWINNAGVGAVGQLEDIPPEAHDRVIRTNLIGYMYGARAVIPFFKRVGRGTLVNVVSLGAWAPSPFATSYTASKYGLRGFSEALRLELVPWSNIQICDVFPSVIDTPGFRHGANYTGRMLKPPRPLYDARTVARAIVRAVSRKRSRGISVGVVAKFSKIANALVPSLVRVVSSHGVRRYLDNAPKVPITDGNLFEPSKGSMSVNGGWRGLQRGRKLQTGLLAGTLLIAGLVLLQRARER</sequence>
<dbReference type="SMART" id="SM00822">
    <property type="entry name" value="PKS_KR"/>
    <property type="match status" value="1"/>
</dbReference>
<dbReference type="GO" id="GO:0016491">
    <property type="term" value="F:oxidoreductase activity"/>
    <property type="evidence" value="ECO:0007669"/>
    <property type="project" value="UniProtKB-KW"/>
</dbReference>
<dbReference type="NCBIfam" id="NF004792">
    <property type="entry name" value="PRK06139.1"/>
    <property type="match status" value="1"/>
</dbReference>
<dbReference type="PROSITE" id="PS00061">
    <property type="entry name" value="ADH_SHORT"/>
    <property type="match status" value="1"/>
</dbReference>
<dbReference type="EMBL" id="SGXM01000006">
    <property type="protein sequence ID" value="RZT35437.1"/>
    <property type="molecule type" value="Genomic_DNA"/>
</dbReference>
<dbReference type="InterPro" id="IPR057326">
    <property type="entry name" value="KR_dom"/>
</dbReference>
<dbReference type="AlphaFoldDB" id="A0A4Q7RR27"/>
<dbReference type="PRINTS" id="PR00081">
    <property type="entry name" value="GDHRDH"/>
</dbReference>